<dbReference type="AlphaFoldDB" id="A0A0E9WS62"/>
<sequence>MRVKRAELKVEETRLEATLEALRQQRDAEAALAEANVKPQRAKWMKSA</sequence>
<dbReference type="EMBL" id="GBXM01015441">
    <property type="protein sequence ID" value="JAH93136.1"/>
    <property type="molecule type" value="Transcribed_RNA"/>
</dbReference>
<name>A0A0E9WS62_ANGAN</name>
<accession>A0A0E9WS62</accession>
<reference evidence="1" key="2">
    <citation type="journal article" date="2015" name="Fish Shellfish Immunol.">
        <title>Early steps in the European eel (Anguilla anguilla)-Vibrio vulnificus interaction in the gills: Role of the RtxA13 toxin.</title>
        <authorList>
            <person name="Callol A."/>
            <person name="Pajuelo D."/>
            <person name="Ebbesson L."/>
            <person name="Teles M."/>
            <person name="MacKenzie S."/>
            <person name="Amaro C."/>
        </authorList>
    </citation>
    <scope>NUCLEOTIDE SEQUENCE</scope>
</reference>
<proteinExistence type="predicted"/>
<reference evidence="1" key="1">
    <citation type="submission" date="2014-11" db="EMBL/GenBank/DDBJ databases">
        <authorList>
            <person name="Amaro Gonzalez C."/>
        </authorList>
    </citation>
    <scope>NUCLEOTIDE SEQUENCE</scope>
</reference>
<protein>
    <submittedName>
        <fullName evidence="1">Uncharacterized protein</fullName>
    </submittedName>
</protein>
<organism evidence="1">
    <name type="scientific">Anguilla anguilla</name>
    <name type="common">European freshwater eel</name>
    <name type="synonym">Muraena anguilla</name>
    <dbReference type="NCBI Taxonomy" id="7936"/>
    <lineage>
        <taxon>Eukaryota</taxon>
        <taxon>Metazoa</taxon>
        <taxon>Chordata</taxon>
        <taxon>Craniata</taxon>
        <taxon>Vertebrata</taxon>
        <taxon>Euteleostomi</taxon>
        <taxon>Actinopterygii</taxon>
        <taxon>Neopterygii</taxon>
        <taxon>Teleostei</taxon>
        <taxon>Anguilliformes</taxon>
        <taxon>Anguillidae</taxon>
        <taxon>Anguilla</taxon>
    </lineage>
</organism>
<evidence type="ECO:0000313" key="1">
    <source>
        <dbReference type="EMBL" id="JAH93136.1"/>
    </source>
</evidence>